<reference evidence="1 2" key="1">
    <citation type="submission" date="2024-02" db="EMBL/GenBank/DDBJ databases">
        <authorList>
            <person name="Vignale AGUSTIN F."/>
            <person name="Sosa J E."/>
            <person name="Modenutti C."/>
        </authorList>
    </citation>
    <scope>NUCLEOTIDE SEQUENCE [LARGE SCALE GENOMIC DNA]</scope>
</reference>
<sequence length="93" mass="10137">MDGWLRPPNGLVKVNYGGAFDEKMKKSAIGVVFRDHTGAILDGFAMQSPFVSSLYSKALAMREAYLRLSVLQSFKAIVELESSLQNLNGLGLA</sequence>
<gene>
    <name evidence="1" type="ORF">ILEXP_LOCUS43927</name>
</gene>
<protein>
    <recommendedName>
        <fullName evidence="3">RNase H type-1 domain-containing protein</fullName>
    </recommendedName>
</protein>
<evidence type="ECO:0008006" key="3">
    <source>
        <dbReference type="Google" id="ProtNLM"/>
    </source>
</evidence>
<dbReference type="InterPro" id="IPR052929">
    <property type="entry name" value="RNase_H-like_EbsB-rel"/>
</dbReference>
<dbReference type="PANTHER" id="PTHR47074:SF11">
    <property type="entry name" value="REVERSE TRANSCRIPTASE-LIKE PROTEIN"/>
    <property type="match status" value="1"/>
</dbReference>
<evidence type="ECO:0000313" key="2">
    <source>
        <dbReference type="Proteomes" id="UP001642360"/>
    </source>
</evidence>
<dbReference type="EMBL" id="CAUOFW020006295">
    <property type="protein sequence ID" value="CAK9174199.1"/>
    <property type="molecule type" value="Genomic_DNA"/>
</dbReference>
<evidence type="ECO:0000313" key="1">
    <source>
        <dbReference type="EMBL" id="CAK9174199.1"/>
    </source>
</evidence>
<dbReference type="PANTHER" id="PTHR47074">
    <property type="entry name" value="BNAC02G40300D PROTEIN"/>
    <property type="match status" value="1"/>
</dbReference>
<dbReference type="AlphaFoldDB" id="A0ABC8TXH6"/>
<proteinExistence type="predicted"/>
<organism evidence="1 2">
    <name type="scientific">Ilex paraguariensis</name>
    <name type="common">yerba mate</name>
    <dbReference type="NCBI Taxonomy" id="185542"/>
    <lineage>
        <taxon>Eukaryota</taxon>
        <taxon>Viridiplantae</taxon>
        <taxon>Streptophyta</taxon>
        <taxon>Embryophyta</taxon>
        <taxon>Tracheophyta</taxon>
        <taxon>Spermatophyta</taxon>
        <taxon>Magnoliopsida</taxon>
        <taxon>eudicotyledons</taxon>
        <taxon>Gunneridae</taxon>
        <taxon>Pentapetalae</taxon>
        <taxon>asterids</taxon>
        <taxon>campanulids</taxon>
        <taxon>Aquifoliales</taxon>
        <taxon>Aquifoliaceae</taxon>
        <taxon>Ilex</taxon>
    </lineage>
</organism>
<name>A0ABC8TXH6_9AQUA</name>
<dbReference type="Proteomes" id="UP001642360">
    <property type="component" value="Unassembled WGS sequence"/>
</dbReference>
<comment type="caution">
    <text evidence="1">The sequence shown here is derived from an EMBL/GenBank/DDBJ whole genome shotgun (WGS) entry which is preliminary data.</text>
</comment>
<keyword evidence="2" id="KW-1185">Reference proteome</keyword>
<accession>A0ABC8TXH6</accession>